<evidence type="ECO:0000313" key="2">
    <source>
        <dbReference type="Proteomes" id="UP000798662"/>
    </source>
</evidence>
<name>A0ACC3C861_PYRYE</name>
<comment type="caution">
    <text evidence="1">The sequence shown here is derived from an EMBL/GenBank/DDBJ whole genome shotgun (WGS) entry which is preliminary data.</text>
</comment>
<dbReference type="Proteomes" id="UP000798662">
    <property type="component" value="Chromosome 2"/>
</dbReference>
<evidence type="ECO:0000313" key="1">
    <source>
        <dbReference type="EMBL" id="KAK1866377.1"/>
    </source>
</evidence>
<accession>A0ACC3C861</accession>
<organism evidence="1 2">
    <name type="scientific">Pyropia yezoensis</name>
    <name type="common">Susabi-nori</name>
    <name type="synonym">Porphyra yezoensis</name>
    <dbReference type="NCBI Taxonomy" id="2788"/>
    <lineage>
        <taxon>Eukaryota</taxon>
        <taxon>Rhodophyta</taxon>
        <taxon>Bangiophyceae</taxon>
        <taxon>Bangiales</taxon>
        <taxon>Bangiaceae</taxon>
        <taxon>Pyropia</taxon>
    </lineage>
</organism>
<keyword evidence="2" id="KW-1185">Reference proteome</keyword>
<protein>
    <submittedName>
        <fullName evidence="1">Uncharacterized protein</fullName>
    </submittedName>
</protein>
<proteinExistence type="predicted"/>
<reference evidence="1" key="1">
    <citation type="submission" date="2019-11" db="EMBL/GenBank/DDBJ databases">
        <title>Nori genome reveals adaptations in red seaweeds to the harsh intertidal environment.</title>
        <authorList>
            <person name="Wang D."/>
            <person name="Mao Y."/>
        </authorList>
    </citation>
    <scope>NUCLEOTIDE SEQUENCE</scope>
    <source>
        <tissue evidence="1">Gametophyte</tissue>
    </source>
</reference>
<sequence length="295" mass="30686">MDNPTDAAAAQTRATVGPSPPPPRARPPPSRRPHVTDLVLAAVVRAAATVGRMDVDVAPRTAPAEPVPRRAVAAGTPPPPPLHHVAANGGATTNAPPPPLPLSSFLSPPLVRRWTSPLPVLGVTVTTVDQPGRWMGDADLAALAATLRTVAVASMGTVPSHRLFARGDAAREVLANRVVAVAVDTASGAPADGGFVSAYKVEACNRWCAATLNTAAGDEVFQVGRVDVRLALLDEEQLVHGAPIVSPSSRCNLLARGRTDASARQSLMHSADGRRAVSPRALLSPRRQPQFFLPT</sequence>
<gene>
    <name evidence="1" type="ORF">I4F81_008897</name>
</gene>
<dbReference type="EMBL" id="CM020619">
    <property type="protein sequence ID" value="KAK1866377.1"/>
    <property type="molecule type" value="Genomic_DNA"/>
</dbReference>